<evidence type="ECO:0000313" key="2">
    <source>
        <dbReference type="Proteomes" id="UP001590951"/>
    </source>
</evidence>
<accession>A0ABR4B0E4</accession>
<dbReference type="EMBL" id="JBHFEH010000038">
    <property type="protein sequence ID" value="KAL2051190.1"/>
    <property type="molecule type" value="Genomic_DNA"/>
</dbReference>
<organism evidence="1 2">
    <name type="scientific">Lepraria finkii</name>
    <dbReference type="NCBI Taxonomy" id="1340010"/>
    <lineage>
        <taxon>Eukaryota</taxon>
        <taxon>Fungi</taxon>
        <taxon>Dikarya</taxon>
        <taxon>Ascomycota</taxon>
        <taxon>Pezizomycotina</taxon>
        <taxon>Lecanoromycetes</taxon>
        <taxon>OSLEUM clade</taxon>
        <taxon>Lecanoromycetidae</taxon>
        <taxon>Lecanorales</taxon>
        <taxon>Lecanorineae</taxon>
        <taxon>Stereocaulaceae</taxon>
        <taxon>Lepraria</taxon>
    </lineage>
</organism>
<proteinExistence type="predicted"/>
<evidence type="ECO:0008006" key="3">
    <source>
        <dbReference type="Google" id="ProtNLM"/>
    </source>
</evidence>
<comment type="caution">
    <text evidence="1">The sequence shown here is derived from an EMBL/GenBank/DDBJ whole genome shotgun (WGS) entry which is preliminary data.</text>
</comment>
<sequence length="96" mass="10501">MCVVSLPVARRLNSLLNKTSGEMIGYILSEPLSEKPVDVGLEDVQDQTERLLNRVTTLQSMAVQRIDGNLEDVKGGAETIRSGAQHTEKMTGKCTQ</sequence>
<dbReference type="Proteomes" id="UP001590951">
    <property type="component" value="Unassembled WGS sequence"/>
</dbReference>
<reference evidence="1 2" key="1">
    <citation type="submission" date="2024-09" db="EMBL/GenBank/DDBJ databases">
        <title>Rethinking Asexuality: The Enigmatic Case of Functional Sexual Genes in Lepraria (Stereocaulaceae).</title>
        <authorList>
            <person name="Doellman M."/>
            <person name="Sun Y."/>
            <person name="Barcenas-Pena A."/>
            <person name="Lumbsch H.T."/>
            <person name="Grewe F."/>
        </authorList>
    </citation>
    <scope>NUCLEOTIDE SEQUENCE [LARGE SCALE GENOMIC DNA]</scope>
    <source>
        <strain evidence="1 2">Grewe 0041</strain>
    </source>
</reference>
<evidence type="ECO:0000313" key="1">
    <source>
        <dbReference type="EMBL" id="KAL2051190.1"/>
    </source>
</evidence>
<name>A0ABR4B0E4_9LECA</name>
<keyword evidence="2" id="KW-1185">Reference proteome</keyword>
<gene>
    <name evidence="1" type="ORF">ABVK25_008619</name>
</gene>
<protein>
    <recommendedName>
        <fullName evidence="3">V-SNARE coiled-coil homology domain-containing protein</fullName>
    </recommendedName>
</protein>